<reference evidence="1" key="1">
    <citation type="journal article" date="2014" name="Int. J. Syst. Evol. Microbiol.">
        <title>Complete genome sequence of Corynebacterium casei LMG S-19264T (=DSM 44701T), isolated from a smear-ripened cheese.</title>
        <authorList>
            <consortium name="US DOE Joint Genome Institute (JGI-PGF)"/>
            <person name="Walter F."/>
            <person name="Albersmeier A."/>
            <person name="Kalinowski J."/>
            <person name="Ruckert C."/>
        </authorList>
    </citation>
    <scope>NUCLEOTIDE SEQUENCE</scope>
    <source>
        <strain evidence="1">JCM 17820</strain>
    </source>
</reference>
<evidence type="ECO:0000313" key="1">
    <source>
        <dbReference type="EMBL" id="GGO03758.1"/>
    </source>
</evidence>
<reference evidence="1" key="2">
    <citation type="submission" date="2020-09" db="EMBL/GenBank/DDBJ databases">
        <authorList>
            <person name="Sun Q."/>
            <person name="Ohkuma M."/>
        </authorList>
    </citation>
    <scope>NUCLEOTIDE SEQUENCE</scope>
    <source>
        <strain evidence="1">JCM 17820</strain>
    </source>
</reference>
<accession>A0A830GQG1</accession>
<evidence type="ECO:0000313" key="2">
    <source>
        <dbReference type="Proteomes" id="UP000605784"/>
    </source>
</evidence>
<name>A0A830GQG1_9EURY</name>
<dbReference type="AlphaFoldDB" id="A0A830GQG1"/>
<keyword evidence="2" id="KW-1185">Reference proteome</keyword>
<protein>
    <submittedName>
        <fullName evidence="1">Uncharacterized protein</fullName>
    </submittedName>
</protein>
<comment type="caution">
    <text evidence="1">The sequence shown here is derived from an EMBL/GenBank/DDBJ whole genome shotgun (WGS) entry which is preliminary data.</text>
</comment>
<dbReference type="Proteomes" id="UP000605784">
    <property type="component" value="Unassembled WGS sequence"/>
</dbReference>
<proteinExistence type="predicted"/>
<sequence length="95" mass="10016">MTDGELVDVLEERGFRPVEDAGLPGGWATDGEYTVVVQSRSTGLGDADHEVRVYDCEAGLISIETSPVGRAFGSGHDMAIIEALDRAGYGEAGDE</sequence>
<dbReference type="EMBL" id="BMOU01000008">
    <property type="protein sequence ID" value="GGO03758.1"/>
    <property type="molecule type" value="Genomic_DNA"/>
</dbReference>
<dbReference type="RefSeq" id="WP_189002105.1">
    <property type="nucleotide sequence ID" value="NZ_BMOU01000008.1"/>
</dbReference>
<gene>
    <name evidence="1" type="ORF">GCM10009030_39770</name>
</gene>
<organism evidence="1 2">
    <name type="scientific">Haloarcula pellucida</name>
    <dbReference type="NCBI Taxonomy" id="1427151"/>
    <lineage>
        <taxon>Archaea</taxon>
        <taxon>Methanobacteriati</taxon>
        <taxon>Methanobacteriota</taxon>
        <taxon>Stenosarchaea group</taxon>
        <taxon>Halobacteria</taxon>
        <taxon>Halobacteriales</taxon>
        <taxon>Haloarculaceae</taxon>
        <taxon>Haloarcula</taxon>
    </lineage>
</organism>